<dbReference type="GO" id="GO:0046872">
    <property type="term" value="F:metal ion binding"/>
    <property type="evidence" value="ECO:0007669"/>
    <property type="project" value="UniProtKB-KW"/>
</dbReference>
<dbReference type="Pfam" id="PF00233">
    <property type="entry name" value="PDEase_I"/>
    <property type="match status" value="1"/>
</dbReference>
<organism evidence="7 8">
    <name type="scientific">Candida verbasci</name>
    <dbReference type="NCBI Taxonomy" id="1227364"/>
    <lineage>
        <taxon>Eukaryota</taxon>
        <taxon>Fungi</taxon>
        <taxon>Dikarya</taxon>
        <taxon>Ascomycota</taxon>
        <taxon>Saccharomycotina</taxon>
        <taxon>Pichiomycetes</taxon>
        <taxon>Debaryomycetaceae</taxon>
        <taxon>Candida/Lodderomyces clade</taxon>
        <taxon>Candida</taxon>
    </lineage>
</organism>
<proteinExistence type="predicted"/>
<dbReference type="GO" id="GO:0007165">
    <property type="term" value="P:signal transduction"/>
    <property type="evidence" value="ECO:0007669"/>
    <property type="project" value="InterPro"/>
</dbReference>
<comment type="caution">
    <text evidence="7">The sequence shown here is derived from an EMBL/GenBank/DDBJ whole genome shotgun (WGS) entry which is preliminary data.</text>
</comment>
<dbReference type="InterPro" id="IPR036971">
    <property type="entry name" value="PDEase_catalytic_dom_sf"/>
</dbReference>
<dbReference type="InterPro" id="IPR023088">
    <property type="entry name" value="PDEase"/>
</dbReference>
<dbReference type="EMBL" id="CANTUO010000003">
    <property type="protein sequence ID" value="CAI5758917.1"/>
    <property type="molecule type" value="Genomic_DNA"/>
</dbReference>
<keyword evidence="8" id="KW-1185">Reference proteome</keyword>
<feature type="binding site" evidence="4">
    <location>
        <begin position="111"/>
        <end position="115"/>
    </location>
    <ligand>
        <name>AMP</name>
        <dbReference type="ChEBI" id="CHEBI:456215"/>
    </ligand>
</feature>
<feature type="binding site" evidence="5">
    <location>
        <position position="160"/>
    </location>
    <ligand>
        <name>Zn(2+)</name>
        <dbReference type="ChEBI" id="CHEBI:29105"/>
        <label>1</label>
    </ligand>
</feature>
<dbReference type="PROSITE" id="PS00126">
    <property type="entry name" value="PDEASE_I_1"/>
    <property type="match status" value="1"/>
</dbReference>
<dbReference type="AlphaFoldDB" id="A0A9W4TYJ6"/>
<dbReference type="PROSITE" id="PS51845">
    <property type="entry name" value="PDEASE_I_2"/>
    <property type="match status" value="1"/>
</dbReference>
<dbReference type="Gene3D" id="1.10.1300.10">
    <property type="entry name" value="3'5'-cyclic nucleotide phosphodiesterase, catalytic domain"/>
    <property type="match status" value="1"/>
</dbReference>
<accession>A0A9W4TYJ6</accession>
<protein>
    <recommendedName>
        <fullName evidence="6">PDEase domain-containing protein</fullName>
    </recommendedName>
</protein>
<sequence>MYDILNSSVYSNNEVSEWTQLIFKEIDFFALLSLSKSTQDLVDTVWNWAFPAHELNNDDLIYCAYIIINHALKSIKKESVEEYKEIEIIDNELLCLIFMVRNSYKNGNPFHNFRHAVDVLQANFYFLIKLGCISKEYTDSNAYLNNIQVLGLLIATLGHDVGHPGTTNAFMIANNSPISLIYNDRSVLESFHTTIFINRILKICWPKLLTKKIDNDSLITIKDLIISSILATDMGEHFEYIHKLENFSTNESIKNHDNRIKLICALLIKCADISNVTRPLRISSQWAMVLSREFEEVNMLDKYLNMENYEIDIEKDLVYDAIPFDLDQILKIQPLLYKSQIFFINTFAENLFKNIVNIFPQLEFTSEIIQENKKFWLNKQKENEG</sequence>
<gene>
    <name evidence="7" type="ORF">CANVERA_P3427</name>
</gene>
<dbReference type="SMART" id="SM00471">
    <property type="entry name" value="HDc"/>
    <property type="match status" value="1"/>
</dbReference>
<feature type="binding site" evidence="5">
    <location>
        <position position="272"/>
    </location>
    <ligand>
        <name>Zn(2+)</name>
        <dbReference type="ChEBI" id="CHEBI:29105"/>
        <label>1</label>
    </ligand>
</feature>
<reference evidence="7" key="1">
    <citation type="submission" date="2022-12" db="EMBL/GenBank/DDBJ databases">
        <authorList>
            <person name="Brejova B."/>
        </authorList>
    </citation>
    <scope>NUCLEOTIDE SEQUENCE</scope>
</reference>
<evidence type="ECO:0000256" key="4">
    <source>
        <dbReference type="PIRSR" id="PIRSR623088-2"/>
    </source>
</evidence>
<dbReference type="GO" id="GO:0004114">
    <property type="term" value="F:3',5'-cyclic-nucleotide phosphodiesterase activity"/>
    <property type="evidence" value="ECO:0007669"/>
    <property type="project" value="InterPro"/>
</dbReference>
<feature type="binding site" evidence="4">
    <location>
        <position position="340"/>
    </location>
    <ligand>
        <name>AMP</name>
        <dbReference type="ChEBI" id="CHEBI:456215"/>
    </ligand>
</feature>
<feature type="binding site" evidence="5">
    <location>
        <position position="159"/>
    </location>
    <ligand>
        <name>Zn(2+)</name>
        <dbReference type="ChEBI" id="CHEBI:29105"/>
        <label>1</label>
    </ligand>
</feature>
<dbReference type="SUPFAM" id="SSF109604">
    <property type="entry name" value="HD-domain/PDEase-like"/>
    <property type="match status" value="1"/>
</dbReference>
<evidence type="ECO:0000256" key="3">
    <source>
        <dbReference type="PIRSR" id="PIRSR623088-1"/>
    </source>
</evidence>
<feature type="binding site" evidence="5">
    <location>
        <position position="115"/>
    </location>
    <ligand>
        <name>Zn(2+)</name>
        <dbReference type="ChEBI" id="CHEBI:29105"/>
        <label>1</label>
    </ligand>
</feature>
<dbReference type="InterPro" id="IPR002073">
    <property type="entry name" value="PDEase_catalytic_dom"/>
</dbReference>
<feature type="binding site" evidence="5">
    <location>
        <position position="160"/>
    </location>
    <ligand>
        <name>Zn(2+)</name>
        <dbReference type="ChEBI" id="CHEBI:29105"/>
        <label>2</label>
    </ligand>
</feature>
<keyword evidence="2" id="KW-0378">Hydrolase</keyword>
<dbReference type="PANTHER" id="PTHR11347">
    <property type="entry name" value="CYCLIC NUCLEOTIDE PHOSPHODIESTERASE"/>
    <property type="match status" value="1"/>
</dbReference>
<evidence type="ECO:0000259" key="6">
    <source>
        <dbReference type="PROSITE" id="PS51845"/>
    </source>
</evidence>
<dbReference type="InterPro" id="IPR003607">
    <property type="entry name" value="HD/PDEase_dom"/>
</dbReference>
<name>A0A9W4TYJ6_9ASCO</name>
<evidence type="ECO:0000313" key="7">
    <source>
        <dbReference type="EMBL" id="CAI5758917.1"/>
    </source>
</evidence>
<evidence type="ECO:0000256" key="2">
    <source>
        <dbReference type="ARBA" id="ARBA00022801"/>
    </source>
</evidence>
<dbReference type="OrthoDB" id="546632at2759"/>
<dbReference type="Proteomes" id="UP001152885">
    <property type="component" value="Unassembled WGS sequence"/>
</dbReference>
<keyword evidence="1 5" id="KW-0479">Metal-binding</keyword>
<evidence type="ECO:0000256" key="5">
    <source>
        <dbReference type="PIRSR" id="PIRSR623088-3"/>
    </source>
</evidence>
<evidence type="ECO:0000256" key="1">
    <source>
        <dbReference type="ARBA" id="ARBA00022723"/>
    </source>
</evidence>
<dbReference type="InterPro" id="IPR023174">
    <property type="entry name" value="PDEase_CS"/>
</dbReference>
<dbReference type="PRINTS" id="PR00387">
    <property type="entry name" value="PDIESTERASE1"/>
</dbReference>
<feature type="active site" description="Proton donor" evidence="3">
    <location>
        <position position="111"/>
    </location>
</feature>
<evidence type="ECO:0000313" key="8">
    <source>
        <dbReference type="Proteomes" id="UP001152885"/>
    </source>
</evidence>
<feature type="domain" description="PDEase" evidence="6">
    <location>
        <begin position="30"/>
        <end position="383"/>
    </location>
</feature>
<dbReference type="CDD" id="cd00077">
    <property type="entry name" value="HDc"/>
    <property type="match status" value="1"/>
</dbReference>
<feature type="binding site" evidence="4">
    <location>
        <position position="272"/>
    </location>
    <ligand>
        <name>AMP</name>
        <dbReference type="ChEBI" id="CHEBI:456215"/>
    </ligand>
</feature>
<feature type="binding site" evidence="4">
    <location>
        <position position="160"/>
    </location>
    <ligand>
        <name>AMP</name>
        <dbReference type="ChEBI" id="CHEBI:456215"/>
    </ligand>
</feature>